<gene>
    <name evidence="2" type="ORF">IQ235_08475</name>
</gene>
<dbReference type="PANTHER" id="PTHR33121">
    <property type="entry name" value="CYCLIC DI-GMP PHOSPHODIESTERASE PDEF"/>
    <property type="match status" value="1"/>
</dbReference>
<dbReference type="InterPro" id="IPR001633">
    <property type="entry name" value="EAL_dom"/>
</dbReference>
<name>A0A928VV50_9CYAN</name>
<dbReference type="Proteomes" id="UP000621799">
    <property type="component" value="Unassembled WGS sequence"/>
</dbReference>
<sequence length="203" mass="22365">IVPIGEWVLRTACAQNQAWHAAGFGQLKMSVNLSVRQFQHPHIVSDIATILKETGLDPQFLELEVTETTLMQNIEMARPILIGLQEMGIHLALDDFGTGYSSLGYLKQLPFHTLKIDRSFIHDLEDNSPDMAIVSAVIALGSGLDLRVIAEGVETQYQLDLLSSLNCQQMQGYLFAAPLKALDATKFLLEHSLSLTDDSEAEG</sequence>
<dbReference type="SMART" id="SM00052">
    <property type="entry name" value="EAL"/>
    <property type="match status" value="1"/>
</dbReference>
<comment type="caution">
    <text evidence="2">The sequence shown here is derived from an EMBL/GenBank/DDBJ whole genome shotgun (WGS) entry which is preliminary data.</text>
</comment>
<dbReference type="GO" id="GO:0071111">
    <property type="term" value="F:cyclic-guanylate-specific phosphodiesterase activity"/>
    <property type="evidence" value="ECO:0007669"/>
    <property type="project" value="InterPro"/>
</dbReference>
<dbReference type="Gene3D" id="3.20.20.450">
    <property type="entry name" value="EAL domain"/>
    <property type="match status" value="1"/>
</dbReference>
<dbReference type="CDD" id="cd01948">
    <property type="entry name" value="EAL"/>
    <property type="match status" value="1"/>
</dbReference>
<dbReference type="InterPro" id="IPR050706">
    <property type="entry name" value="Cyclic-di-GMP_PDE-like"/>
</dbReference>
<dbReference type="RefSeq" id="WP_264321051.1">
    <property type="nucleotide sequence ID" value="NZ_JADEXN010000120.1"/>
</dbReference>
<dbReference type="AlphaFoldDB" id="A0A928VV50"/>
<reference evidence="2" key="1">
    <citation type="submission" date="2020-10" db="EMBL/GenBank/DDBJ databases">
        <authorList>
            <person name="Castelo-Branco R."/>
            <person name="Eusebio N."/>
            <person name="Adriana R."/>
            <person name="Vieira A."/>
            <person name="Brugerolle De Fraissinette N."/>
            <person name="Rezende De Castro R."/>
            <person name="Schneider M.P."/>
            <person name="Vasconcelos V."/>
            <person name="Leao P.N."/>
        </authorList>
    </citation>
    <scope>NUCLEOTIDE SEQUENCE</scope>
    <source>
        <strain evidence="2">LEGE 11467</strain>
    </source>
</reference>
<accession>A0A928VV50</accession>
<dbReference type="Pfam" id="PF00563">
    <property type="entry name" value="EAL"/>
    <property type="match status" value="1"/>
</dbReference>
<proteinExistence type="predicted"/>
<keyword evidence="3" id="KW-1185">Reference proteome</keyword>
<dbReference type="InterPro" id="IPR035919">
    <property type="entry name" value="EAL_sf"/>
</dbReference>
<dbReference type="PANTHER" id="PTHR33121:SF71">
    <property type="entry name" value="OXYGEN SENSOR PROTEIN DOSP"/>
    <property type="match status" value="1"/>
</dbReference>
<evidence type="ECO:0000259" key="1">
    <source>
        <dbReference type="PROSITE" id="PS50883"/>
    </source>
</evidence>
<organism evidence="2 3">
    <name type="scientific">Zarconia navalis LEGE 11467</name>
    <dbReference type="NCBI Taxonomy" id="1828826"/>
    <lineage>
        <taxon>Bacteria</taxon>
        <taxon>Bacillati</taxon>
        <taxon>Cyanobacteriota</taxon>
        <taxon>Cyanophyceae</taxon>
        <taxon>Oscillatoriophycideae</taxon>
        <taxon>Oscillatoriales</taxon>
        <taxon>Oscillatoriales incertae sedis</taxon>
        <taxon>Zarconia</taxon>
        <taxon>Zarconia navalis</taxon>
    </lineage>
</organism>
<feature type="non-terminal residue" evidence="2">
    <location>
        <position position="1"/>
    </location>
</feature>
<dbReference type="EMBL" id="JADEXN010000120">
    <property type="protein sequence ID" value="MBE9040812.1"/>
    <property type="molecule type" value="Genomic_DNA"/>
</dbReference>
<dbReference type="PROSITE" id="PS50883">
    <property type="entry name" value="EAL"/>
    <property type="match status" value="1"/>
</dbReference>
<protein>
    <submittedName>
        <fullName evidence="2">EAL domain-containing protein</fullName>
    </submittedName>
</protein>
<evidence type="ECO:0000313" key="3">
    <source>
        <dbReference type="Proteomes" id="UP000621799"/>
    </source>
</evidence>
<feature type="domain" description="EAL" evidence="1">
    <location>
        <begin position="1"/>
        <end position="192"/>
    </location>
</feature>
<dbReference type="SUPFAM" id="SSF141868">
    <property type="entry name" value="EAL domain-like"/>
    <property type="match status" value="1"/>
</dbReference>
<evidence type="ECO:0000313" key="2">
    <source>
        <dbReference type="EMBL" id="MBE9040812.1"/>
    </source>
</evidence>